<comment type="caution">
    <text evidence="3">The sequence shown here is derived from an EMBL/GenBank/DDBJ whole genome shotgun (WGS) entry which is preliminary data.</text>
</comment>
<evidence type="ECO:0000259" key="2">
    <source>
        <dbReference type="Pfam" id="PF09990"/>
    </source>
</evidence>
<sequence length="181" mass="18745">MASRSLPQRAVRAVGESPLSERLARAQELAYGPLIERVRRSPLHTDVLGHSLHPSLTDVTTGCWLGTSILDLAGGSESRRGAALLAGFGLLASMPTALAGAADWAELSGAERRIGAVHGLGADAAMFLFAGSLVARLRGRHQLGTKLAVAGNLVIAGAGFLGGHLALHRGTARRTSMTEPN</sequence>
<organism evidence="3 4">
    <name type="scientific">Kribbella steppae</name>
    <dbReference type="NCBI Taxonomy" id="2512223"/>
    <lineage>
        <taxon>Bacteria</taxon>
        <taxon>Bacillati</taxon>
        <taxon>Actinomycetota</taxon>
        <taxon>Actinomycetes</taxon>
        <taxon>Propionibacteriales</taxon>
        <taxon>Kribbellaceae</taxon>
        <taxon>Kribbella</taxon>
    </lineage>
</organism>
<gene>
    <name evidence="3" type="ORF">EV652_102638</name>
</gene>
<dbReference type="EMBL" id="SLWN01000002">
    <property type="protein sequence ID" value="TCO34572.1"/>
    <property type="molecule type" value="Genomic_DNA"/>
</dbReference>
<feature type="domain" description="DUF2231" evidence="2">
    <location>
        <begin position="49"/>
        <end position="170"/>
    </location>
</feature>
<keyword evidence="1" id="KW-0472">Membrane</keyword>
<dbReference type="RefSeq" id="WP_132208327.1">
    <property type="nucleotide sequence ID" value="NZ_SLWN01000002.1"/>
</dbReference>
<feature type="transmembrane region" description="Helical" evidence="1">
    <location>
        <begin position="82"/>
        <end position="102"/>
    </location>
</feature>
<evidence type="ECO:0000313" key="3">
    <source>
        <dbReference type="EMBL" id="TCO34572.1"/>
    </source>
</evidence>
<proteinExistence type="predicted"/>
<dbReference type="InterPro" id="IPR019251">
    <property type="entry name" value="DUF2231_TM"/>
</dbReference>
<reference evidence="3 4" key="1">
    <citation type="journal article" date="2015" name="Stand. Genomic Sci.">
        <title>Genomic Encyclopedia of Bacterial and Archaeal Type Strains, Phase III: the genomes of soil and plant-associated and newly described type strains.</title>
        <authorList>
            <person name="Whitman W.B."/>
            <person name="Woyke T."/>
            <person name="Klenk H.P."/>
            <person name="Zhou Y."/>
            <person name="Lilburn T.G."/>
            <person name="Beck B.J."/>
            <person name="De Vos P."/>
            <person name="Vandamme P."/>
            <person name="Eisen J.A."/>
            <person name="Garrity G."/>
            <person name="Hugenholtz P."/>
            <person name="Kyrpides N.C."/>
        </authorList>
    </citation>
    <scope>NUCLEOTIDE SEQUENCE [LARGE SCALE GENOMIC DNA]</scope>
    <source>
        <strain evidence="3 4">VKM Ac-2572</strain>
    </source>
</reference>
<protein>
    <recommendedName>
        <fullName evidence="2">DUF2231 domain-containing protein</fullName>
    </recommendedName>
</protein>
<accession>A0A4R2HTE0</accession>
<name>A0A4R2HTE0_9ACTN</name>
<dbReference type="Proteomes" id="UP000294508">
    <property type="component" value="Unassembled WGS sequence"/>
</dbReference>
<feature type="transmembrane region" description="Helical" evidence="1">
    <location>
        <begin position="114"/>
        <end position="135"/>
    </location>
</feature>
<dbReference type="OrthoDB" id="9795104at2"/>
<keyword evidence="4" id="KW-1185">Reference proteome</keyword>
<dbReference type="Pfam" id="PF09990">
    <property type="entry name" value="DUF2231"/>
    <property type="match status" value="1"/>
</dbReference>
<evidence type="ECO:0000313" key="4">
    <source>
        <dbReference type="Proteomes" id="UP000294508"/>
    </source>
</evidence>
<dbReference type="AlphaFoldDB" id="A0A4R2HTE0"/>
<keyword evidence="1" id="KW-0812">Transmembrane</keyword>
<keyword evidence="1" id="KW-1133">Transmembrane helix</keyword>
<feature type="transmembrane region" description="Helical" evidence="1">
    <location>
        <begin position="147"/>
        <end position="167"/>
    </location>
</feature>
<evidence type="ECO:0000256" key="1">
    <source>
        <dbReference type="SAM" id="Phobius"/>
    </source>
</evidence>